<keyword evidence="9 11" id="KW-0804">Transcription</keyword>
<keyword evidence="7" id="KW-1133">Transmembrane helix</keyword>
<dbReference type="InterPro" id="IPR038120">
    <property type="entry name" value="Rpb1_funnel_sf"/>
</dbReference>
<dbReference type="Gene3D" id="2.40.40.20">
    <property type="match status" value="1"/>
</dbReference>
<dbReference type="InterPro" id="IPR000722">
    <property type="entry name" value="RNA_pol_asu"/>
</dbReference>
<dbReference type="EMBL" id="JAMYWD010000011">
    <property type="protein sequence ID" value="KAJ4956127.1"/>
    <property type="molecule type" value="Genomic_DNA"/>
</dbReference>
<dbReference type="InterPro" id="IPR007066">
    <property type="entry name" value="RNA_pol_Rpb1_3"/>
</dbReference>
<dbReference type="Gene3D" id="1.10.132.30">
    <property type="match status" value="1"/>
</dbReference>
<evidence type="ECO:0000256" key="10">
    <source>
        <dbReference type="ARBA" id="ARBA00048552"/>
    </source>
</evidence>
<dbReference type="Gene3D" id="4.10.860.120">
    <property type="entry name" value="RNA polymerase II, clamp domain"/>
    <property type="match status" value="1"/>
</dbReference>
<dbReference type="Pfam" id="PF05000">
    <property type="entry name" value="RNA_pol_Rpb1_4"/>
    <property type="match status" value="1"/>
</dbReference>
<dbReference type="InterPro" id="IPR007083">
    <property type="entry name" value="RNA_pol_Rpb1_4"/>
</dbReference>
<dbReference type="InterPro" id="IPR045867">
    <property type="entry name" value="DNA-dir_RpoC_beta_prime"/>
</dbReference>
<dbReference type="InterPro" id="IPR040403">
    <property type="entry name" value="NRPD1_N"/>
</dbReference>
<comment type="caution">
    <text evidence="13">The sequence shown here is derived from an EMBL/GenBank/DDBJ whole genome shotgun (WGS) entry which is preliminary data.</text>
</comment>
<evidence type="ECO:0000259" key="12">
    <source>
        <dbReference type="SMART" id="SM00663"/>
    </source>
</evidence>
<evidence type="ECO:0000256" key="8">
    <source>
        <dbReference type="ARBA" id="ARBA00023136"/>
    </source>
</evidence>
<dbReference type="Pfam" id="PF11523">
    <property type="entry name" value="DUF3223"/>
    <property type="match status" value="1"/>
</dbReference>
<dbReference type="GO" id="GO:0006351">
    <property type="term" value="P:DNA-templated transcription"/>
    <property type="evidence" value="ECO:0007669"/>
    <property type="project" value="InterPro"/>
</dbReference>
<keyword evidence="2 11" id="KW-0240">DNA-directed RNA polymerase</keyword>
<dbReference type="Pfam" id="PF04997">
    <property type="entry name" value="RNA_pol_Rpb1_1"/>
    <property type="match status" value="1"/>
</dbReference>
<name>A0A9Q0H1Z0_9MAGN</name>
<comment type="similarity">
    <text evidence="11">Belongs to the RNA polymerase beta' chain family.</text>
</comment>
<comment type="subcellular location">
    <subcellularLocation>
        <location evidence="1">Golgi apparatus membrane</location>
        <topology evidence="1">Single-pass membrane protein</topology>
    </subcellularLocation>
</comment>
<dbReference type="SUPFAM" id="SSF64484">
    <property type="entry name" value="beta and beta-prime subunits of DNA dependent RNA-polymerase"/>
    <property type="match status" value="1"/>
</dbReference>
<dbReference type="Pfam" id="PF21729">
    <property type="entry name" value="IRX15_IRX15L_GXM"/>
    <property type="match status" value="1"/>
</dbReference>
<dbReference type="EC" id="2.7.7.6" evidence="11"/>
<dbReference type="PANTHER" id="PTHR19376">
    <property type="entry name" value="DNA-DIRECTED RNA POLYMERASE"/>
    <property type="match status" value="1"/>
</dbReference>
<evidence type="ECO:0000256" key="7">
    <source>
        <dbReference type="ARBA" id="ARBA00022989"/>
    </source>
</evidence>
<dbReference type="InterPro" id="IPR006514">
    <property type="entry name" value="IRX15/GXM/AGM"/>
</dbReference>
<feature type="domain" description="RNA polymerase N-terminal" evidence="12">
    <location>
        <begin position="359"/>
        <end position="637"/>
    </location>
</feature>
<evidence type="ECO:0000256" key="5">
    <source>
        <dbReference type="ARBA" id="ARBA00022695"/>
    </source>
</evidence>
<dbReference type="InterPro" id="IPR007080">
    <property type="entry name" value="RNA_pol_Rpb1_1"/>
</dbReference>
<comment type="function">
    <text evidence="11">DNA-dependent RNA polymerase catalyzes the transcription of DNA into RNA using the four ribonucleoside triphosphates as substrates.</text>
</comment>
<accession>A0A9Q0H1Z0</accession>
<keyword evidence="5 11" id="KW-0548">Nucleotidyltransferase</keyword>
<proteinExistence type="inferred from homology"/>
<protein>
    <recommendedName>
        <fullName evidence="11">DNA-directed RNA polymerase subunit</fullName>
        <ecNumber evidence="11">2.7.7.6</ecNumber>
    </recommendedName>
</protein>
<dbReference type="CDD" id="cd10506">
    <property type="entry name" value="RNAP_IV_RPD1_N"/>
    <property type="match status" value="1"/>
</dbReference>
<dbReference type="OrthoDB" id="409625at2759"/>
<keyword evidence="3 11" id="KW-0808">Transferase</keyword>
<dbReference type="InterPro" id="IPR042102">
    <property type="entry name" value="RNA_pol_Rpb1_3_sf"/>
</dbReference>
<dbReference type="GO" id="GO:0045492">
    <property type="term" value="P:xylan biosynthetic process"/>
    <property type="evidence" value="ECO:0007669"/>
    <property type="project" value="InterPro"/>
</dbReference>
<keyword evidence="6" id="KW-0862">Zinc</keyword>
<dbReference type="PANTHER" id="PTHR19376:SF36">
    <property type="entry name" value="DNA-DIRECTED RNA POLYMERASE IV SUBUNIT 1"/>
    <property type="match status" value="1"/>
</dbReference>
<evidence type="ECO:0000256" key="3">
    <source>
        <dbReference type="ARBA" id="ARBA00022679"/>
    </source>
</evidence>
<dbReference type="GO" id="GO:0000428">
    <property type="term" value="C:DNA-directed RNA polymerase complex"/>
    <property type="evidence" value="ECO:0007669"/>
    <property type="project" value="UniProtKB-KW"/>
</dbReference>
<reference evidence="13" key="1">
    <citation type="journal article" date="2023" name="Plant J.">
        <title>The genome of the king protea, Protea cynaroides.</title>
        <authorList>
            <person name="Chang J."/>
            <person name="Duong T.A."/>
            <person name="Schoeman C."/>
            <person name="Ma X."/>
            <person name="Roodt D."/>
            <person name="Barker N."/>
            <person name="Li Z."/>
            <person name="Van de Peer Y."/>
            <person name="Mizrachi E."/>
        </authorList>
    </citation>
    <scope>NUCLEOTIDE SEQUENCE</scope>
    <source>
        <tissue evidence="13">Young leaves</tissue>
    </source>
</reference>
<keyword evidence="14" id="KW-1185">Reference proteome</keyword>
<evidence type="ECO:0000256" key="1">
    <source>
        <dbReference type="ARBA" id="ARBA00004194"/>
    </source>
</evidence>
<evidence type="ECO:0000256" key="9">
    <source>
        <dbReference type="ARBA" id="ARBA00023163"/>
    </source>
</evidence>
<dbReference type="Pfam" id="PF00623">
    <property type="entry name" value="RNA_pol_Rpb1_2"/>
    <property type="match status" value="1"/>
</dbReference>
<keyword evidence="8" id="KW-0472">Membrane</keyword>
<evidence type="ECO:0000256" key="6">
    <source>
        <dbReference type="ARBA" id="ARBA00022833"/>
    </source>
</evidence>
<organism evidence="13 14">
    <name type="scientific">Protea cynaroides</name>
    <dbReference type="NCBI Taxonomy" id="273540"/>
    <lineage>
        <taxon>Eukaryota</taxon>
        <taxon>Viridiplantae</taxon>
        <taxon>Streptophyta</taxon>
        <taxon>Embryophyta</taxon>
        <taxon>Tracheophyta</taxon>
        <taxon>Spermatophyta</taxon>
        <taxon>Magnoliopsida</taxon>
        <taxon>Proteales</taxon>
        <taxon>Proteaceae</taxon>
        <taxon>Protea</taxon>
    </lineage>
</organism>
<dbReference type="Gene3D" id="3.10.450.40">
    <property type="match status" value="1"/>
</dbReference>
<dbReference type="GO" id="GO:0003677">
    <property type="term" value="F:DNA binding"/>
    <property type="evidence" value="ECO:0007669"/>
    <property type="project" value="InterPro"/>
</dbReference>
<keyword evidence="4" id="KW-0812">Transmembrane</keyword>
<sequence>MAWDVILVDWLRGYFPSALRRKSAIFTAGVLARSKKSGDSKTYVFVYDFNKEVERICSEEFLCPENMISRKACFPTPYIITRKRKIEKELLKQPQQTVIYERVVFIPTCLIIQFIVFVGWEQGDPVIMDDDLFLEQQVPSGVLSGIRFDVLTEAHMEKCSVKTLVAGNEVTDPSLGVPNPSSRCSTCGAKDLNDCDGHTGIIKLPMDVLHPIFVSEAVKILNSFCPVCRSIRQNLRIKGAGIVSNTSATATNVLPKSCKYCAGNSKEGYPPMKFKVALTDKFTKNTSIIVEVNEKSLKKFQNKKSSRVLATDYWDFIQKDPDQDKFLKWNQRELSSGQVFNLLKDIDLEFIGNFVLRPESLFLSCFPVTPNCHRVVETMHMFSNGNKLIFDERTRGYKGLLIDFKGQSDVLGSRISDFLNVSSLHSQKSITTDSASTKSGLKWMKEVILGKRSDSVFRMTVVGDPKISLREIGIPRDISESLLISELLNSQNWEKLHIFCNLRLLEKGEFYVRRKGKRVCLRRTRDLKIGDTVYRHLDEGDVILINRPPSVHQHSLIALSVRVLPINSVVSINPLCCSPLRGDFDGDCLHGYVAQSIDSRVELRELVSLDRQLINGQNGQNLLSLSHDSLTAAHVVLDKGVFLNEIEMQQVGMSCLRRWLSPAILKVPSPHSRVWTGKQLFSTLLPECFDFDFPSSGVQIRGGELLSSSEQSAWLRDTDGNIFSSLVKCYGSETLDLLFTVQEALCEWISMRGFSVSLCDFYFCSDSCSRKNMIDEVKCALQEADQVCQVKQLMVDPSFEYFLKHGEENQEEKFLHMERKCHLNQKSGVFNQVLVGAFREVFHDIQNLIYQYSRKGNPLLDMVKAGSKGNLLKLAQQGLCLGLQHPSVPLSFKFPHRLSCDMWNYQKAYETSVHNASKVPCAVVENSFLDGLNPLECFVHSVACRDNSFGGNANVPGTLTRKLMFYMRDVYLAYDGTVRNAYGNQLVQFSYGVSKDLSVKDGSPSGVLGEHAHALDGFGGQPVGSLAACSLSEAAYSALDQPMGTLETSPMQNLKKVLECGPRKSIADRTISLFLSNKLRRWIYGFEYGALKVKSHLEAVLFSDVVSTAMIIFSPPDHQRTHFSPWVCHFHICEDNMKRRGLNIDAIKVALIRNYTAKQAKVGMLPNFRILGRNCSLADAQKENVGRFCVTIAVEIPNGSPVELDDVRDLLIPVLLGTVVKGFFEFKNVNIVWRDLPKASKSRKVSSGELYLRITMSKCGEKAQFWSVLQNACLPIMDLIDWERSHPDNIYDMCCTHGIDSAWAYFLRSLRSALSDIGKTVLPEHLLLVANSLSCTGEFLGLSARGINKQRHLTSISSPFMHACFSNPGSCFVKAAKGGVKDDLLGTLDALAWGKKAPIGTGGHFDILYSGEGLKLDKPQDIYKILVRQEKPQGENVENRISHDHKITELISTQLNLFQTLKGHKSMCKKWDSPPLLTCDNPPHKGKRSLECILDSVLRNLYSADDILRMHISLKTILHKKYKIDEYLNEKDKSILIKALFFHPRRDEKMGCGPQDIKVGYHSLHRQSRCFMLVRSDGTIEDFSYHKCILGALQIISPQQATRFEKKMLQTCKL</sequence>
<dbReference type="GO" id="GO:0000139">
    <property type="term" value="C:Golgi membrane"/>
    <property type="evidence" value="ECO:0007669"/>
    <property type="project" value="UniProtKB-SubCell"/>
</dbReference>
<evidence type="ECO:0000256" key="2">
    <source>
        <dbReference type="ARBA" id="ARBA00022478"/>
    </source>
</evidence>
<evidence type="ECO:0000313" key="14">
    <source>
        <dbReference type="Proteomes" id="UP001141806"/>
    </source>
</evidence>
<dbReference type="InterPro" id="IPR044893">
    <property type="entry name" value="RNA_pol_Rpb1_clamp_domain"/>
</dbReference>
<dbReference type="InterPro" id="IPR006592">
    <property type="entry name" value="RNA_pol_N"/>
</dbReference>
<evidence type="ECO:0000313" key="13">
    <source>
        <dbReference type="EMBL" id="KAJ4956127.1"/>
    </source>
</evidence>
<dbReference type="Gene3D" id="3.30.1490.180">
    <property type="entry name" value="RNA polymerase ii"/>
    <property type="match status" value="1"/>
</dbReference>
<evidence type="ECO:0000256" key="4">
    <source>
        <dbReference type="ARBA" id="ARBA00022692"/>
    </source>
</evidence>
<dbReference type="SMART" id="SM00663">
    <property type="entry name" value="RPOLA_N"/>
    <property type="match status" value="1"/>
</dbReference>
<dbReference type="Gene3D" id="1.10.274.100">
    <property type="entry name" value="RNA polymerase Rpb1, domain 3"/>
    <property type="match status" value="1"/>
</dbReference>
<dbReference type="Pfam" id="PF04983">
    <property type="entry name" value="RNA_pol_Rpb1_3"/>
    <property type="match status" value="1"/>
</dbReference>
<dbReference type="GO" id="GO:0003899">
    <property type="term" value="F:DNA-directed RNA polymerase activity"/>
    <property type="evidence" value="ECO:0007669"/>
    <property type="project" value="UniProtKB-EC"/>
</dbReference>
<comment type="catalytic activity">
    <reaction evidence="10 11">
        <text>RNA(n) + a ribonucleoside 5'-triphosphate = RNA(n+1) + diphosphate</text>
        <dbReference type="Rhea" id="RHEA:21248"/>
        <dbReference type="Rhea" id="RHEA-COMP:14527"/>
        <dbReference type="Rhea" id="RHEA-COMP:17342"/>
        <dbReference type="ChEBI" id="CHEBI:33019"/>
        <dbReference type="ChEBI" id="CHEBI:61557"/>
        <dbReference type="ChEBI" id="CHEBI:140395"/>
        <dbReference type="EC" id="2.7.7.6"/>
    </reaction>
</comment>
<dbReference type="Proteomes" id="UP001141806">
    <property type="component" value="Unassembled WGS sequence"/>
</dbReference>
<gene>
    <name evidence="13" type="ORF">NE237_012910</name>
</gene>
<evidence type="ECO:0000256" key="11">
    <source>
        <dbReference type="RuleBase" id="RU004279"/>
    </source>
</evidence>